<feature type="domain" description="Alpha-type protein kinase" evidence="7">
    <location>
        <begin position="1"/>
        <end position="191"/>
    </location>
</feature>
<dbReference type="Proteomes" id="UP000735302">
    <property type="component" value="Unassembled WGS sequence"/>
</dbReference>
<accession>A0AAV4DAS4</accession>
<evidence type="ECO:0000256" key="6">
    <source>
        <dbReference type="SAM" id="MobiDB-lite"/>
    </source>
</evidence>
<protein>
    <submittedName>
        <fullName evidence="8">Alpha-protein kinase vwka-like</fullName>
    </submittedName>
</protein>
<dbReference type="InterPro" id="IPR051852">
    <property type="entry name" value="Alpha-type_PK"/>
</dbReference>
<sequence length="537" mass="59757">MNGRGKKAGDRCVVKVFRKCMGTKSLCSCEMKKSEKARELARAFNRSAHRRNVYLRFAATYWALMDEVSRLKTIFFTGERPLSSKEAVLFEDDVRFDSERPNKSRRLSNFMDSRGRHGTSRAIELDAFTHFTYHESGGQLVVCGLEGVHDSEGFFLKTPTIHSRAREFGNSDCGLRGMREVLGHHICNNVCKDMRKPFAEDDDCKKSENASTIAECATSGVVEALHQNSNMSVMALEACAINKPHSSLVNSKLPSISNIGDNCLDNRELPTAPEMLNEDQNFARSFSCPPINFPDVVGTRWTNQEFCPSEFIPIVTEHDSTFGPRYLYTQQNSLLNFSPTRSGRSGIDSAMTNVNNLHIEDENANLRRRVHAQCGNSKADRANRADSSLLTFDMLGAATSISTASHVDGKGSLNTSLTSGSLMSPGTTQRRPSFPRPLNLEHHNSHGCFKGDSGTLQPHNSIRQISTLSGEHCQPPHPCLPDNPPSYIDSQITTAFWVMQRGYGFFPHTSSHTPNSLWNQTPQLPGTTSEPYTDHQQ</sequence>
<comment type="caution">
    <text evidence="8">The sequence shown here is derived from an EMBL/GenBank/DDBJ whole genome shotgun (WGS) entry which is preliminary data.</text>
</comment>
<dbReference type="GO" id="GO:0004674">
    <property type="term" value="F:protein serine/threonine kinase activity"/>
    <property type="evidence" value="ECO:0007669"/>
    <property type="project" value="UniProtKB-KW"/>
</dbReference>
<evidence type="ECO:0000313" key="9">
    <source>
        <dbReference type="Proteomes" id="UP000735302"/>
    </source>
</evidence>
<organism evidence="8 9">
    <name type="scientific">Plakobranchus ocellatus</name>
    <dbReference type="NCBI Taxonomy" id="259542"/>
    <lineage>
        <taxon>Eukaryota</taxon>
        <taxon>Metazoa</taxon>
        <taxon>Spiralia</taxon>
        <taxon>Lophotrochozoa</taxon>
        <taxon>Mollusca</taxon>
        <taxon>Gastropoda</taxon>
        <taxon>Heterobranchia</taxon>
        <taxon>Euthyneura</taxon>
        <taxon>Panpulmonata</taxon>
        <taxon>Sacoglossa</taxon>
        <taxon>Placobranchoidea</taxon>
        <taxon>Plakobranchidae</taxon>
        <taxon>Plakobranchus</taxon>
    </lineage>
</organism>
<feature type="region of interest" description="Disordered" evidence="6">
    <location>
        <begin position="509"/>
        <end position="537"/>
    </location>
</feature>
<dbReference type="SMART" id="SM00811">
    <property type="entry name" value="Alpha_kinase"/>
    <property type="match status" value="1"/>
</dbReference>
<proteinExistence type="predicted"/>
<dbReference type="InterPro" id="IPR004166">
    <property type="entry name" value="a-kinase_dom"/>
</dbReference>
<evidence type="ECO:0000256" key="2">
    <source>
        <dbReference type="ARBA" id="ARBA00022679"/>
    </source>
</evidence>
<dbReference type="PANTHER" id="PTHR45992">
    <property type="entry name" value="EUKARYOTIC ELONGATION FACTOR 2 KINASE-RELATED"/>
    <property type="match status" value="1"/>
</dbReference>
<dbReference type="SUPFAM" id="SSF56112">
    <property type="entry name" value="Protein kinase-like (PK-like)"/>
    <property type="match status" value="1"/>
</dbReference>
<feature type="compositionally biased region" description="Low complexity" evidence="6">
    <location>
        <begin position="410"/>
        <end position="424"/>
    </location>
</feature>
<gene>
    <name evidence="8" type="ORF">PoB_006778900</name>
</gene>
<dbReference type="EMBL" id="BLXT01007673">
    <property type="protein sequence ID" value="GFO41284.1"/>
    <property type="molecule type" value="Genomic_DNA"/>
</dbReference>
<evidence type="ECO:0000313" key="8">
    <source>
        <dbReference type="EMBL" id="GFO41284.1"/>
    </source>
</evidence>
<name>A0AAV4DAS4_9GAST</name>
<feature type="compositionally biased region" description="Polar residues" evidence="6">
    <location>
        <begin position="509"/>
        <end position="531"/>
    </location>
</feature>
<dbReference type="AlphaFoldDB" id="A0AAV4DAS4"/>
<keyword evidence="3" id="KW-0547">Nucleotide-binding</keyword>
<keyword evidence="1" id="KW-0723">Serine/threonine-protein kinase</keyword>
<dbReference type="GO" id="GO:0005524">
    <property type="term" value="F:ATP binding"/>
    <property type="evidence" value="ECO:0007669"/>
    <property type="project" value="UniProtKB-KW"/>
</dbReference>
<keyword evidence="4 8" id="KW-0418">Kinase</keyword>
<feature type="region of interest" description="Disordered" evidence="6">
    <location>
        <begin position="405"/>
        <end position="457"/>
    </location>
</feature>
<keyword evidence="9" id="KW-1185">Reference proteome</keyword>
<evidence type="ECO:0000256" key="5">
    <source>
        <dbReference type="ARBA" id="ARBA00022840"/>
    </source>
</evidence>
<dbReference type="InterPro" id="IPR011009">
    <property type="entry name" value="Kinase-like_dom_sf"/>
</dbReference>
<evidence type="ECO:0000259" key="7">
    <source>
        <dbReference type="SMART" id="SM00811"/>
    </source>
</evidence>
<evidence type="ECO:0000256" key="1">
    <source>
        <dbReference type="ARBA" id="ARBA00022527"/>
    </source>
</evidence>
<keyword evidence="2" id="KW-0808">Transferase</keyword>
<evidence type="ECO:0000256" key="4">
    <source>
        <dbReference type="ARBA" id="ARBA00022777"/>
    </source>
</evidence>
<dbReference type="PANTHER" id="PTHR45992:SF11">
    <property type="entry name" value="ALPHA-TYPE PROTEIN KINASE DOMAIN-CONTAINING PROTEIN"/>
    <property type="match status" value="1"/>
</dbReference>
<reference evidence="8 9" key="1">
    <citation type="journal article" date="2021" name="Elife">
        <title>Chloroplast acquisition without the gene transfer in kleptoplastic sea slugs, Plakobranchus ocellatus.</title>
        <authorList>
            <person name="Maeda T."/>
            <person name="Takahashi S."/>
            <person name="Yoshida T."/>
            <person name="Shimamura S."/>
            <person name="Takaki Y."/>
            <person name="Nagai Y."/>
            <person name="Toyoda A."/>
            <person name="Suzuki Y."/>
            <person name="Arimoto A."/>
            <person name="Ishii H."/>
            <person name="Satoh N."/>
            <person name="Nishiyama T."/>
            <person name="Hasebe M."/>
            <person name="Maruyama T."/>
            <person name="Minagawa J."/>
            <person name="Obokata J."/>
            <person name="Shigenobu S."/>
        </authorList>
    </citation>
    <scope>NUCLEOTIDE SEQUENCE [LARGE SCALE GENOMIC DNA]</scope>
</reference>
<dbReference type="Pfam" id="PF02816">
    <property type="entry name" value="Alpha_kinase"/>
    <property type="match status" value="1"/>
</dbReference>
<dbReference type="Gene3D" id="3.20.200.10">
    <property type="entry name" value="MHCK/EF2 kinase"/>
    <property type="match status" value="1"/>
</dbReference>
<evidence type="ECO:0000256" key="3">
    <source>
        <dbReference type="ARBA" id="ARBA00022741"/>
    </source>
</evidence>
<dbReference type="CDD" id="cd04515">
    <property type="entry name" value="Alpha_kinase"/>
    <property type="match status" value="1"/>
</dbReference>
<keyword evidence="5" id="KW-0067">ATP-binding</keyword>